<proteinExistence type="predicted"/>
<dbReference type="Proteomes" id="UP000601171">
    <property type="component" value="Unassembled WGS sequence"/>
</dbReference>
<dbReference type="GO" id="GO:0004386">
    <property type="term" value="F:helicase activity"/>
    <property type="evidence" value="ECO:0007669"/>
    <property type="project" value="UniProtKB-KW"/>
</dbReference>
<dbReference type="AlphaFoldDB" id="A0A926ERV9"/>
<feature type="compositionally biased region" description="Acidic residues" evidence="1">
    <location>
        <begin position="295"/>
        <end position="307"/>
    </location>
</feature>
<dbReference type="InterPro" id="IPR027417">
    <property type="entry name" value="P-loop_NTPase"/>
</dbReference>
<keyword evidence="3" id="KW-0347">Helicase</keyword>
<dbReference type="CDD" id="cd18799">
    <property type="entry name" value="SF2_C_EcoAI-like"/>
    <property type="match status" value="1"/>
</dbReference>
<dbReference type="Pfam" id="PF04851">
    <property type="entry name" value="ResIII"/>
    <property type="match status" value="1"/>
</dbReference>
<organism evidence="3 4">
    <name type="scientific">Paratissierella segnis</name>
    <dbReference type="NCBI Taxonomy" id="2763679"/>
    <lineage>
        <taxon>Bacteria</taxon>
        <taxon>Bacillati</taxon>
        <taxon>Bacillota</taxon>
        <taxon>Tissierellia</taxon>
        <taxon>Tissierellales</taxon>
        <taxon>Tissierellaceae</taxon>
        <taxon>Paratissierella</taxon>
    </lineage>
</organism>
<evidence type="ECO:0000313" key="4">
    <source>
        <dbReference type="Proteomes" id="UP000601171"/>
    </source>
</evidence>
<dbReference type="GO" id="GO:0016787">
    <property type="term" value="F:hydrolase activity"/>
    <property type="evidence" value="ECO:0007669"/>
    <property type="project" value="InterPro"/>
</dbReference>
<dbReference type="GO" id="GO:0005829">
    <property type="term" value="C:cytosol"/>
    <property type="evidence" value="ECO:0007669"/>
    <property type="project" value="TreeGrafter"/>
</dbReference>
<sequence length="422" mass="48910">METFLQFSPDFFDLIIIDECHRGSAKDNSRWRKILDYFSGAIHIGMTATPKEEGDVHNSDYFGDAVYTYSLKEGIDDGFLAPYRVLRIGIDKDLEGYEPEDGKVDIYGQEIEHKVYTSKDFDRKIIIDERTKAVAKRITEYLKQTDRYNKTIVFCVDEDHAGRMRQALVNENNDMCAIDDRYVMRITGQDDLGKKQLENFIDNNSKYPTIVTTAELLSTGVDCKMCKVIVLDSVIGSMTKFKQVIGRGTRLVWDRDKRYFTILDFRKATMKFSDPEFDGPASSVYDVEGDKPLPEEPDDVTDDSYDTDDEEINRKYRVDDVDAKIISEVELLYSVDGKLIVNHRDTFKKIIVEKYPTEEVFHYSWINENKLDINNYFEERGIDFSKFYETVGKDVDLYDIILMVAYGKDAKLKVERSEDVKA</sequence>
<dbReference type="InterPro" id="IPR006935">
    <property type="entry name" value="Helicase/UvrB_N"/>
</dbReference>
<dbReference type="GO" id="GO:0003677">
    <property type="term" value="F:DNA binding"/>
    <property type="evidence" value="ECO:0007669"/>
    <property type="project" value="InterPro"/>
</dbReference>
<dbReference type="PANTHER" id="PTHR47396:SF1">
    <property type="entry name" value="ATP-DEPENDENT HELICASE IRC3-RELATED"/>
    <property type="match status" value="1"/>
</dbReference>
<protein>
    <submittedName>
        <fullName evidence="3">DEAD/DEAH box helicase family protein</fullName>
    </submittedName>
</protein>
<dbReference type="InterPro" id="IPR050742">
    <property type="entry name" value="Helicase_Restrict-Modif_Enz"/>
</dbReference>
<dbReference type="NCBIfam" id="NF046051">
    <property type="entry name" value="restrict_EcoAI"/>
    <property type="match status" value="1"/>
</dbReference>
<dbReference type="GO" id="GO:0005524">
    <property type="term" value="F:ATP binding"/>
    <property type="evidence" value="ECO:0007669"/>
    <property type="project" value="InterPro"/>
</dbReference>
<name>A0A926ERV9_9FIRM</name>
<feature type="domain" description="Helicase/UvrB N-terminal" evidence="2">
    <location>
        <begin position="5"/>
        <end position="51"/>
    </location>
</feature>
<evidence type="ECO:0000313" key="3">
    <source>
        <dbReference type="EMBL" id="MBC8587726.1"/>
    </source>
</evidence>
<keyword evidence="3" id="KW-0378">Hydrolase</keyword>
<feature type="region of interest" description="Disordered" evidence="1">
    <location>
        <begin position="283"/>
        <end position="307"/>
    </location>
</feature>
<dbReference type="Gene3D" id="3.40.50.300">
    <property type="entry name" value="P-loop containing nucleotide triphosphate hydrolases"/>
    <property type="match status" value="2"/>
</dbReference>
<reference evidence="3" key="1">
    <citation type="submission" date="2020-08" db="EMBL/GenBank/DDBJ databases">
        <title>Genome public.</title>
        <authorList>
            <person name="Liu C."/>
            <person name="Sun Q."/>
        </authorList>
    </citation>
    <scope>NUCLEOTIDE SEQUENCE</scope>
    <source>
        <strain evidence="3">BX21</strain>
    </source>
</reference>
<keyword evidence="4" id="KW-1185">Reference proteome</keyword>
<keyword evidence="3" id="KW-0067">ATP-binding</keyword>
<dbReference type="PANTHER" id="PTHR47396">
    <property type="entry name" value="TYPE I RESTRICTION ENZYME ECOKI R PROTEIN"/>
    <property type="match status" value="1"/>
</dbReference>
<accession>A0A926ERV9</accession>
<dbReference type="EMBL" id="JACRTG010000016">
    <property type="protein sequence ID" value="MBC8587726.1"/>
    <property type="molecule type" value="Genomic_DNA"/>
</dbReference>
<gene>
    <name evidence="3" type="ORF">H8707_05680</name>
</gene>
<comment type="caution">
    <text evidence="3">The sequence shown here is derived from an EMBL/GenBank/DDBJ whole genome shotgun (WGS) entry which is preliminary data.</text>
</comment>
<evidence type="ECO:0000256" key="1">
    <source>
        <dbReference type="SAM" id="MobiDB-lite"/>
    </source>
</evidence>
<keyword evidence="3" id="KW-0547">Nucleotide-binding</keyword>
<evidence type="ECO:0000259" key="2">
    <source>
        <dbReference type="Pfam" id="PF04851"/>
    </source>
</evidence>
<dbReference type="SUPFAM" id="SSF52540">
    <property type="entry name" value="P-loop containing nucleoside triphosphate hydrolases"/>
    <property type="match status" value="1"/>
</dbReference>